<dbReference type="AlphaFoldDB" id="A0A937AL38"/>
<keyword evidence="2" id="KW-1185">Reference proteome</keyword>
<dbReference type="RefSeq" id="WP_201920362.1">
    <property type="nucleotide sequence ID" value="NZ_JAERQG010000002.1"/>
</dbReference>
<organism evidence="1 2">
    <name type="scientific">Marivirga atlantica</name>
    <dbReference type="NCBI Taxonomy" id="1548457"/>
    <lineage>
        <taxon>Bacteria</taxon>
        <taxon>Pseudomonadati</taxon>
        <taxon>Bacteroidota</taxon>
        <taxon>Cytophagia</taxon>
        <taxon>Cytophagales</taxon>
        <taxon>Marivirgaceae</taxon>
        <taxon>Marivirga</taxon>
    </lineage>
</organism>
<dbReference type="EMBL" id="JAERQG010000002">
    <property type="protein sequence ID" value="MBL0765538.1"/>
    <property type="molecule type" value="Genomic_DNA"/>
</dbReference>
<evidence type="ECO:0000313" key="1">
    <source>
        <dbReference type="EMBL" id="MBL0765538.1"/>
    </source>
</evidence>
<gene>
    <name evidence="1" type="ORF">JKP34_09765</name>
</gene>
<sequence>MRVVLLFLLTFLSIDCLSQTRVHYSESPQRLNKKLDQWHEGEITLVGGTAIEAAFAINPMVEGGLLKVKDGKKLITLTPYDIENFSFIDKEQDRRRYFESLDVSDDQQALVEIIYRNEDFELHGIESVQTAYTYYIDNGSRWSFSSNKFYMFFKMGGEYMRFSRKVFWNLVYQKEDELKTFKKENNLYLSSPAHISSLLNYYDLLINEEN</sequence>
<dbReference type="Proteomes" id="UP000642920">
    <property type="component" value="Unassembled WGS sequence"/>
</dbReference>
<evidence type="ECO:0000313" key="2">
    <source>
        <dbReference type="Proteomes" id="UP000642920"/>
    </source>
</evidence>
<proteinExistence type="predicted"/>
<protein>
    <submittedName>
        <fullName evidence="1">Uncharacterized protein</fullName>
    </submittedName>
</protein>
<comment type="caution">
    <text evidence="1">The sequence shown here is derived from an EMBL/GenBank/DDBJ whole genome shotgun (WGS) entry which is preliminary data.</text>
</comment>
<reference evidence="1" key="1">
    <citation type="submission" date="2021-01" db="EMBL/GenBank/DDBJ databases">
        <title>Marivirga sp. nov., isolated from intertidal surface sediments.</title>
        <authorList>
            <person name="Zhang M."/>
        </authorList>
    </citation>
    <scope>NUCLEOTIDE SEQUENCE</scope>
    <source>
        <strain evidence="1">SM1354</strain>
    </source>
</reference>
<name>A0A937AL38_9BACT</name>
<accession>A0A937AL38</accession>